<keyword evidence="3" id="KW-1185">Reference proteome</keyword>
<name>A0ABC8R413_9AQUA</name>
<comment type="caution">
    <text evidence="2">The sequence shown here is derived from an EMBL/GenBank/DDBJ whole genome shotgun (WGS) entry which is preliminary data.</text>
</comment>
<reference evidence="2 3" key="1">
    <citation type="submission" date="2024-02" db="EMBL/GenBank/DDBJ databases">
        <authorList>
            <person name="Vignale AGUSTIN F."/>
            <person name="Sosa J E."/>
            <person name="Modenutti C."/>
        </authorList>
    </citation>
    <scope>NUCLEOTIDE SEQUENCE [LARGE SCALE GENOMIC DNA]</scope>
</reference>
<evidence type="ECO:0000256" key="1">
    <source>
        <dbReference type="SAM" id="MobiDB-lite"/>
    </source>
</evidence>
<dbReference type="AlphaFoldDB" id="A0ABC8R413"/>
<proteinExistence type="predicted"/>
<accession>A0ABC8R413</accession>
<dbReference type="Proteomes" id="UP001642360">
    <property type="component" value="Unassembled WGS sequence"/>
</dbReference>
<gene>
    <name evidence="2" type="ORF">ILEXP_LOCUS7094</name>
</gene>
<feature type="region of interest" description="Disordered" evidence="1">
    <location>
        <begin position="1"/>
        <end position="45"/>
    </location>
</feature>
<evidence type="ECO:0000313" key="2">
    <source>
        <dbReference type="EMBL" id="CAK9139694.1"/>
    </source>
</evidence>
<feature type="compositionally biased region" description="Polar residues" evidence="1">
    <location>
        <begin position="1"/>
        <end position="23"/>
    </location>
</feature>
<evidence type="ECO:0000313" key="3">
    <source>
        <dbReference type="Proteomes" id="UP001642360"/>
    </source>
</evidence>
<organism evidence="2 3">
    <name type="scientific">Ilex paraguariensis</name>
    <name type="common">yerba mate</name>
    <dbReference type="NCBI Taxonomy" id="185542"/>
    <lineage>
        <taxon>Eukaryota</taxon>
        <taxon>Viridiplantae</taxon>
        <taxon>Streptophyta</taxon>
        <taxon>Embryophyta</taxon>
        <taxon>Tracheophyta</taxon>
        <taxon>Spermatophyta</taxon>
        <taxon>Magnoliopsida</taxon>
        <taxon>eudicotyledons</taxon>
        <taxon>Gunneridae</taxon>
        <taxon>Pentapetalae</taxon>
        <taxon>asterids</taxon>
        <taxon>campanulids</taxon>
        <taxon>Aquifoliales</taxon>
        <taxon>Aquifoliaceae</taxon>
        <taxon>Ilex</taxon>
    </lineage>
</organism>
<protein>
    <submittedName>
        <fullName evidence="2">Uncharacterized protein</fullName>
    </submittedName>
</protein>
<sequence>MKEQQKASSSNYNEHSAVVLSNKSSKENPTGFVEAITPNPSTQQKSIAVSTSSQFARLVVDLSVPDLNGERTASPETSLLPAEEGKLRLLKLKKLNKEKVGDVILKANEIRAQLVECQRKLDCNPMDHALRGLEKDMVKKLAAALRDEKDGS</sequence>
<dbReference type="EMBL" id="CAUOFW020000981">
    <property type="protein sequence ID" value="CAK9139694.1"/>
    <property type="molecule type" value="Genomic_DNA"/>
</dbReference>